<evidence type="ECO:0000313" key="5">
    <source>
        <dbReference type="Proteomes" id="UP000276899"/>
    </source>
</evidence>
<dbReference type="InterPro" id="IPR043702">
    <property type="entry name" value="Lipid_II_synth_GatD"/>
</dbReference>
<dbReference type="GO" id="GO:0009236">
    <property type="term" value="P:cobalamin biosynthetic process"/>
    <property type="evidence" value="ECO:0007669"/>
    <property type="project" value="InterPro"/>
</dbReference>
<dbReference type="UniPathway" id="UPA00219"/>
<feature type="binding site" evidence="2">
    <location>
        <position position="140"/>
    </location>
    <ligand>
        <name>substrate</name>
    </ligand>
</feature>
<feature type="domain" description="CobB/CobQ-like glutamine amidotransferase" evidence="3">
    <location>
        <begin position="22"/>
        <end position="210"/>
    </location>
</feature>
<keyword evidence="2" id="KW-0436">Ligase</keyword>
<dbReference type="RefSeq" id="WP_026426391.1">
    <property type="nucleotide sequence ID" value="NZ_CBCRWE010000050.1"/>
</dbReference>
<keyword evidence="2" id="KW-0961">Cell wall biogenesis/degradation</keyword>
<evidence type="ECO:0000256" key="2">
    <source>
        <dbReference type="HAMAP-Rule" id="MF_02213"/>
    </source>
</evidence>
<evidence type="ECO:0000256" key="1">
    <source>
        <dbReference type="ARBA" id="ARBA00022962"/>
    </source>
</evidence>
<comment type="function">
    <text evidence="2">The lipid II isoglutaminyl synthase complex catalyzes the formation of alpha-D-isoglutamine in the cell wall lipid II stem peptide. The GatD subunit catalyzes the hydrolysis of glutamine to glutamate and ammonia. The resulting ammonia molecule is channeled to the active site of MurT.</text>
</comment>
<dbReference type="AlphaFoldDB" id="A0A3S5EM42"/>
<dbReference type="InterPro" id="IPR011698">
    <property type="entry name" value="GATase_3"/>
</dbReference>
<dbReference type="InterPro" id="IPR029062">
    <property type="entry name" value="Class_I_gatase-like"/>
</dbReference>
<dbReference type="EC" id="6.3.5.13" evidence="2"/>
<dbReference type="Proteomes" id="UP000276899">
    <property type="component" value="Chromosome"/>
</dbReference>
<proteinExistence type="inferred from homology"/>
<dbReference type="EC" id="3.5.1.2" evidence="2"/>
<dbReference type="CDD" id="cd01750">
    <property type="entry name" value="GATase1_CobQ"/>
    <property type="match status" value="1"/>
</dbReference>
<dbReference type="GO" id="GO:0140282">
    <property type="term" value="F:carbon-nitrogen ligase activity on lipid II"/>
    <property type="evidence" value="ECO:0007669"/>
    <property type="project" value="UniProtKB-UniRule"/>
</dbReference>
<keyword evidence="2" id="KW-0133">Cell shape</keyword>
<gene>
    <name evidence="2" type="primary">gatD</name>
    <name evidence="4" type="ORF">NCTC11923_00718</name>
</gene>
<comment type="subunit">
    <text evidence="2">Forms a heterodimer with MurT.</text>
</comment>
<dbReference type="GO" id="GO:0071555">
    <property type="term" value="P:cell wall organization"/>
    <property type="evidence" value="ECO:0007669"/>
    <property type="project" value="UniProtKB-KW"/>
</dbReference>
<comment type="catalytic activity">
    <reaction evidence="2">
        <text>L-glutamine + H2O = L-glutamate + NH4(+)</text>
        <dbReference type="Rhea" id="RHEA:15889"/>
        <dbReference type="ChEBI" id="CHEBI:15377"/>
        <dbReference type="ChEBI" id="CHEBI:28938"/>
        <dbReference type="ChEBI" id="CHEBI:29985"/>
        <dbReference type="ChEBI" id="CHEBI:58359"/>
        <dbReference type="EC" id="3.5.1.2"/>
    </reaction>
</comment>
<keyword evidence="2" id="KW-0378">Hydrolase</keyword>
<organism evidence="4 5">
    <name type="scientific">Actinomyces slackii</name>
    <dbReference type="NCBI Taxonomy" id="52774"/>
    <lineage>
        <taxon>Bacteria</taxon>
        <taxon>Bacillati</taxon>
        <taxon>Actinomycetota</taxon>
        <taxon>Actinomycetes</taxon>
        <taxon>Actinomycetales</taxon>
        <taxon>Actinomycetaceae</taxon>
        <taxon>Actinomyces</taxon>
    </lineage>
</organism>
<dbReference type="KEGG" id="asla:NCTC11923_00718"/>
<keyword evidence="5" id="KW-1185">Reference proteome</keyword>
<protein>
    <recommendedName>
        <fullName evidence="2">Lipid II isoglutaminyl synthase (glutamine-hydrolyzing) subunit GatD</fullName>
        <ecNumber evidence="2">6.3.5.13</ecNumber>
    </recommendedName>
    <alternativeName>
        <fullName evidence="2">Lipid II isoglutaminyl synthase glutaminase subunit</fullName>
        <ecNumber evidence="2">3.5.1.2</ecNumber>
    </alternativeName>
</protein>
<dbReference type="STRING" id="1278298.GCA_000428685_00241"/>
<dbReference type="HAMAP" id="MF_02213">
    <property type="entry name" value="Lipid_II_synth_GatD"/>
    <property type="match status" value="1"/>
</dbReference>
<comment type="similarity">
    <text evidence="2">Belongs to the CobB/CobQ family. GatD subfamily.</text>
</comment>
<dbReference type="Pfam" id="PF07685">
    <property type="entry name" value="GATase_3"/>
    <property type="match status" value="1"/>
</dbReference>
<comment type="pathway">
    <text evidence="2">Cell wall biogenesis; peptidoglycan biosynthesis.</text>
</comment>
<dbReference type="PANTHER" id="PTHR21343:SF9">
    <property type="entry name" value="LIPID II ISOGLUTAMINYL SYNTHASE (GLUTAMINE-HYDROLYZING) SUBUNIT GATD"/>
    <property type="match status" value="1"/>
</dbReference>
<accession>A0A3S5EM42</accession>
<evidence type="ECO:0000259" key="3">
    <source>
        <dbReference type="Pfam" id="PF07685"/>
    </source>
</evidence>
<keyword evidence="1 2" id="KW-0315">Glutamine amidotransferase</keyword>
<dbReference type="GO" id="GO:0009252">
    <property type="term" value="P:peptidoglycan biosynthetic process"/>
    <property type="evidence" value="ECO:0007669"/>
    <property type="project" value="UniProtKB-UniRule"/>
</dbReference>
<dbReference type="SUPFAM" id="SSF52317">
    <property type="entry name" value="Class I glutamine amidotransferase-like"/>
    <property type="match status" value="1"/>
</dbReference>
<dbReference type="PANTHER" id="PTHR21343">
    <property type="entry name" value="DETHIOBIOTIN SYNTHETASE"/>
    <property type="match status" value="1"/>
</dbReference>
<dbReference type="GO" id="GO:0004359">
    <property type="term" value="F:glutaminase activity"/>
    <property type="evidence" value="ECO:0007669"/>
    <property type="project" value="UniProtKB-UniRule"/>
</dbReference>
<reference evidence="4 5" key="1">
    <citation type="submission" date="2018-12" db="EMBL/GenBank/DDBJ databases">
        <authorList>
            <consortium name="Pathogen Informatics"/>
        </authorList>
    </citation>
    <scope>NUCLEOTIDE SEQUENCE [LARGE SCALE GENOMIC DNA]</scope>
    <source>
        <strain evidence="4 5">NCTC11923</strain>
    </source>
</reference>
<dbReference type="EMBL" id="LR134363">
    <property type="protein sequence ID" value="VEG74099.1"/>
    <property type="molecule type" value="Genomic_DNA"/>
</dbReference>
<sequence>MTAFYEHSTQGPARGTIRLLQLYPRDMNIYGDWGNTLVLVRRAQRQGYDVELVSYDPGGELPEGVHLVVGGGGQDSGQDRIKEDLLAVGPQLRAWAADGVPMLVICGLYQLFGHRFATGQGAEIPGIGLIDAETRAGQGRLIGNITLDTEEFGQVVGYENHSGLTTLGPGARPLGTVRVGDGNNGSDSTEGARVHHVIGSYLHGSLLPKNPVVADWLLERAVALTGAAWDPEPLDDAWAERARAVAVSRPR</sequence>
<evidence type="ECO:0000313" key="4">
    <source>
        <dbReference type="EMBL" id="VEG74099.1"/>
    </source>
</evidence>
<dbReference type="GO" id="GO:0008360">
    <property type="term" value="P:regulation of cell shape"/>
    <property type="evidence" value="ECO:0007669"/>
    <property type="project" value="UniProtKB-KW"/>
</dbReference>
<keyword evidence="2" id="KW-0573">Peptidoglycan synthesis</keyword>
<comment type="catalytic activity">
    <reaction evidence="2">
        <text>beta-D-GlcNAc-(1-&gt;4)-Mur2Ac(oyl-L-Ala-gamma-D-Glu-L-Lys-D-Ala-D-Ala)-di-trans,octa-cis-undecaprenyl diphosphate + L-glutamine + ATP + H2O = beta-D-GlcNAc-(1-&gt;4)-Mur2Ac(oyl-L-Ala-D-isoglutaminyl-L-Lys-D-Ala-D-Ala)-di-trans,octa-cis-undecaprenyl diphosphate + L-glutamate + ADP + phosphate + H(+)</text>
        <dbReference type="Rhea" id="RHEA:57928"/>
        <dbReference type="ChEBI" id="CHEBI:15377"/>
        <dbReference type="ChEBI" id="CHEBI:15378"/>
        <dbReference type="ChEBI" id="CHEBI:29985"/>
        <dbReference type="ChEBI" id="CHEBI:30616"/>
        <dbReference type="ChEBI" id="CHEBI:43474"/>
        <dbReference type="ChEBI" id="CHEBI:58359"/>
        <dbReference type="ChEBI" id="CHEBI:60033"/>
        <dbReference type="ChEBI" id="CHEBI:62233"/>
        <dbReference type="ChEBI" id="CHEBI:456216"/>
        <dbReference type="EC" id="6.3.5.13"/>
    </reaction>
</comment>
<feature type="active site" evidence="2">
    <location>
        <position position="203"/>
    </location>
</feature>
<dbReference type="PROSITE" id="PS51274">
    <property type="entry name" value="GATASE_COBBQ"/>
    <property type="match status" value="1"/>
</dbReference>
<dbReference type="InterPro" id="IPR033949">
    <property type="entry name" value="CobQ_GATase1"/>
</dbReference>
<feature type="active site" description="Nucleophile" evidence="2">
    <location>
        <position position="106"/>
    </location>
</feature>
<name>A0A3S5EM42_9ACTO</name>
<dbReference type="Gene3D" id="3.40.50.880">
    <property type="match status" value="1"/>
</dbReference>